<evidence type="ECO:0000313" key="1">
    <source>
        <dbReference type="EMBL" id="MCB5364563.1"/>
    </source>
</evidence>
<gene>
    <name evidence="1" type="ORF">H0484_12480</name>
</gene>
<keyword evidence="2" id="KW-1185">Reference proteome</keyword>
<dbReference type="RefSeq" id="WP_226954976.1">
    <property type="nucleotide sequence ID" value="NZ_JACDXW010000006.1"/>
</dbReference>
<dbReference type="CDD" id="cd00229">
    <property type="entry name" value="SGNH_hydrolase"/>
    <property type="match status" value="1"/>
</dbReference>
<dbReference type="GO" id="GO:0016787">
    <property type="term" value="F:hydrolase activity"/>
    <property type="evidence" value="ECO:0007669"/>
    <property type="project" value="UniProtKB-KW"/>
</dbReference>
<dbReference type="Proteomes" id="UP000776983">
    <property type="component" value="Unassembled WGS sequence"/>
</dbReference>
<name>A0ABS8CEW3_9BURK</name>
<dbReference type="InterPro" id="IPR036514">
    <property type="entry name" value="SGNH_hydro_sf"/>
</dbReference>
<protein>
    <submittedName>
        <fullName evidence="1">SGNH/GDSL hydrolase family protein</fullName>
    </submittedName>
</protein>
<dbReference type="Gene3D" id="3.40.50.1110">
    <property type="entry name" value="SGNH hydrolase"/>
    <property type="match status" value="1"/>
</dbReference>
<comment type="caution">
    <text evidence="1">The sequence shown here is derived from an EMBL/GenBank/DDBJ whole genome shotgun (WGS) entry which is preliminary data.</text>
</comment>
<organism evidence="1 2">
    <name type="scientific">Mesopusillimonas faecipullorum</name>
    <dbReference type="NCBI Taxonomy" id="2755040"/>
    <lineage>
        <taxon>Bacteria</taxon>
        <taxon>Pseudomonadati</taxon>
        <taxon>Pseudomonadota</taxon>
        <taxon>Betaproteobacteria</taxon>
        <taxon>Burkholderiales</taxon>
        <taxon>Alcaligenaceae</taxon>
        <taxon>Mesopusillimonas</taxon>
    </lineage>
</organism>
<evidence type="ECO:0000313" key="2">
    <source>
        <dbReference type="Proteomes" id="UP000776983"/>
    </source>
</evidence>
<dbReference type="EMBL" id="JACDXW010000006">
    <property type="protein sequence ID" value="MCB5364563.1"/>
    <property type="molecule type" value="Genomic_DNA"/>
</dbReference>
<sequence length="222" mass="23548">MAVTAVSATLAGLSFLVLGESHMIYELRDTLYADLDAQGASQVHIVGACGASAIDWVKPKTVDCGAEKKGKEVAKVSGPGTQTQPIGQLIAQDKPDVVLVIIGDTMGSYDSPAFPKAWAWQGVTSLTKAIASTKTTCVWVGPAYGKAGGKYNKLDDRVERASKFLSGNVAPCVYIDSLKFAKPGEWRTFDGQHFTPDGYAAWSKAIVGQLGQLPQVQALRAK</sequence>
<keyword evidence="1" id="KW-0378">Hydrolase</keyword>
<dbReference type="SUPFAM" id="SSF52266">
    <property type="entry name" value="SGNH hydrolase"/>
    <property type="match status" value="1"/>
</dbReference>
<proteinExistence type="predicted"/>
<reference evidence="1 2" key="1">
    <citation type="submission" date="2020-07" db="EMBL/GenBank/DDBJ databases">
        <title>Pusillimonas sp. nov., isolated from poultry manure in Taiwan.</title>
        <authorList>
            <person name="Lin S.-Y."/>
            <person name="Tang Y.-S."/>
            <person name="Young C.-C."/>
        </authorList>
    </citation>
    <scope>NUCLEOTIDE SEQUENCE [LARGE SCALE GENOMIC DNA]</scope>
    <source>
        <strain evidence="1 2">CC-YST705</strain>
    </source>
</reference>
<accession>A0ABS8CEW3</accession>